<dbReference type="AlphaFoldDB" id="A0A088S563"/>
<accession>A0A088S563</accession>
<dbReference type="VEuPathDB" id="TriTrypDB:LPMP_356770"/>
<evidence type="ECO:0000313" key="2">
    <source>
        <dbReference type="EMBL" id="AIO02805.1"/>
    </source>
</evidence>
<evidence type="ECO:0000256" key="1">
    <source>
        <dbReference type="SAM" id="Phobius"/>
    </source>
</evidence>
<organism evidence="2 3">
    <name type="scientific">Leishmania panamensis</name>
    <dbReference type="NCBI Taxonomy" id="5679"/>
    <lineage>
        <taxon>Eukaryota</taxon>
        <taxon>Discoba</taxon>
        <taxon>Euglenozoa</taxon>
        <taxon>Kinetoplastea</taxon>
        <taxon>Metakinetoplastina</taxon>
        <taxon>Trypanosomatida</taxon>
        <taxon>Trypanosomatidae</taxon>
        <taxon>Leishmaniinae</taxon>
        <taxon>Leishmania</taxon>
        <taxon>Leishmania guyanensis species complex</taxon>
    </lineage>
</organism>
<keyword evidence="1" id="KW-1133">Transmembrane helix</keyword>
<dbReference type="Proteomes" id="UP000063063">
    <property type="component" value="Chromosome 35"/>
</dbReference>
<feature type="transmembrane region" description="Helical" evidence="1">
    <location>
        <begin position="84"/>
        <end position="103"/>
    </location>
</feature>
<keyword evidence="1" id="KW-0812">Transmembrane</keyword>
<name>A0A088S563_LEIPA</name>
<dbReference type="EMBL" id="CP009404">
    <property type="protein sequence ID" value="AIO02805.1"/>
    <property type="molecule type" value="Genomic_DNA"/>
</dbReference>
<keyword evidence="3" id="KW-1185">Reference proteome</keyword>
<proteinExistence type="predicted"/>
<dbReference type="GeneID" id="22579705"/>
<sequence>MSGGSGAQGHFMIGKGNGPTSFNWHGSVPTVMVDNNFEPNFRHFDFFLENDEVPNAGVVERVFKPDDGESHWNLRTMMNTNVRCTPVLVTSLFGAAFVNFLYTRFLNKTGTAVRWSFWTCYGAMLAWNNFTKFIARERYFQRDFQRNQLYSHDELRQQRDHQRVREALYEKNFVTNPVAEYRIKAWQVAERFA</sequence>
<dbReference type="RefSeq" id="XP_010703605.1">
    <property type="nucleotide sequence ID" value="XM_010705303.1"/>
</dbReference>
<dbReference type="eggNOG" id="ENOG502RJJ9">
    <property type="taxonomic scope" value="Eukaryota"/>
</dbReference>
<dbReference type="OrthoDB" id="240666at2759"/>
<gene>
    <name evidence="2" type="ORF">LPMP_356770</name>
</gene>
<evidence type="ECO:0000313" key="3">
    <source>
        <dbReference type="Proteomes" id="UP000063063"/>
    </source>
</evidence>
<dbReference type="VEuPathDB" id="TriTrypDB:LPAL13_350077300"/>
<dbReference type="KEGG" id="lpan:LPMP_356770"/>
<feature type="transmembrane region" description="Helical" evidence="1">
    <location>
        <begin position="115"/>
        <end position="135"/>
    </location>
</feature>
<keyword evidence="1" id="KW-0472">Membrane</keyword>
<reference evidence="2 3" key="1">
    <citation type="journal article" date="2015" name="Sci. Rep.">
        <title>The genome of Leishmania panamensis: insights into genomics of the L. (Viannia) subgenus.</title>
        <authorList>
            <person name="Llanes A."/>
            <person name="Restrepo C.M."/>
            <person name="Vecchio G.D."/>
            <person name="Anguizola F.J."/>
            <person name="Lleonart R."/>
        </authorList>
    </citation>
    <scope>NUCLEOTIDE SEQUENCE [LARGE SCALE GENOMIC DNA]</scope>
    <source>
        <strain evidence="2 3">MHOM/PA/94/PSC-1</strain>
    </source>
</reference>
<protein>
    <submittedName>
        <fullName evidence="2">Uncharacterized protein</fullName>
    </submittedName>
</protein>